<dbReference type="AlphaFoldDB" id="A0A022QLH4"/>
<keyword evidence="1" id="KW-0472">Membrane</keyword>
<dbReference type="PhylomeDB" id="A0A022QLH4"/>
<evidence type="ECO:0000256" key="1">
    <source>
        <dbReference type="SAM" id="Phobius"/>
    </source>
</evidence>
<dbReference type="GO" id="GO:0016020">
    <property type="term" value="C:membrane"/>
    <property type="evidence" value="ECO:0000318"/>
    <property type="project" value="GO_Central"/>
</dbReference>
<evidence type="ECO:0000313" key="2">
    <source>
        <dbReference type="EMBL" id="EYU28811.1"/>
    </source>
</evidence>
<dbReference type="OMA" id="TRINCHE"/>
<keyword evidence="1" id="KW-0812">Transmembrane</keyword>
<keyword evidence="3" id="KW-1185">Reference proteome</keyword>
<feature type="transmembrane region" description="Helical" evidence="1">
    <location>
        <begin position="28"/>
        <end position="49"/>
    </location>
</feature>
<dbReference type="STRING" id="4155.A0A022QLH4"/>
<feature type="transmembrane region" description="Helical" evidence="1">
    <location>
        <begin position="253"/>
        <end position="276"/>
    </location>
</feature>
<dbReference type="PANTHER" id="PTHR33133:SF7">
    <property type="entry name" value="F26K24.10 PROTEIN-RELATED"/>
    <property type="match status" value="1"/>
</dbReference>
<dbReference type="PANTHER" id="PTHR33133">
    <property type="entry name" value="OS08G0107100 PROTEIN-RELATED"/>
    <property type="match status" value="1"/>
</dbReference>
<name>A0A022QLH4_ERYGU</name>
<sequence length="323" mass="35038">MTSAQKTPNFWAILSDTWRVINAQPRHFSVLSILFLLPISISSGVYPFLFPPPNYNNINNSNSVPSQLIIQFIYLLFAVIFGLCGGASITHTAIHGFYGEPVGIAAALKSIPVSFLPLFATKLVYLVILWLIFSCYGILIAFAYGGLLLFGVQLDYGGPNFVAFLVVMTVLLMAATIYIQVGWCLSTAVVVVESRWGYAPLKRSWYLVRGMKWVVFGTLMLLAVPSGLLSMWYSSMVTKAAAAAGSGGDGIWTVISCGFVVEMIVCVCVWTVASLYSTVATTVLFIYCRAAHDGGGDEMAAFENGGGKFGRVYAQVPYNDDAV</sequence>
<gene>
    <name evidence="2" type="ORF">MIMGU_mgv1a010071mg</name>
</gene>
<organism evidence="2 3">
    <name type="scientific">Erythranthe guttata</name>
    <name type="common">Yellow monkey flower</name>
    <name type="synonym">Mimulus guttatus</name>
    <dbReference type="NCBI Taxonomy" id="4155"/>
    <lineage>
        <taxon>Eukaryota</taxon>
        <taxon>Viridiplantae</taxon>
        <taxon>Streptophyta</taxon>
        <taxon>Embryophyta</taxon>
        <taxon>Tracheophyta</taxon>
        <taxon>Spermatophyta</taxon>
        <taxon>Magnoliopsida</taxon>
        <taxon>eudicotyledons</taxon>
        <taxon>Gunneridae</taxon>
        <taxon>Pentapetalae</taxon>
        <taxon>asterids</taxon>
        <taxon>lamiids</taxon>
        <taxon>Lamiales</taxon>
        <taxon>Phrymaceae</taxon>
        <taxon>Erythranthe</taxon>
    </lineage>
</organism>
<proteinExistence type="predicted"/>
<dbReference type="EMBL" id="KI631311">
    <property type="protein sequence ID" value="EYU28811.1"/>
    <property type="molecule type" value="Genomic_DNA"/>
</dbReference>
<dbReference type="Proteomes" id="UP000030748">
    <property type="component" value="Unassembled WGS sequence"/>
</dbReference>
<reference evidence="2 3" key="1">
    <citation type="journal article" date="2013" name="Proc. Natl. Acad. Sci. U.S.A.">
        <title>Fine-scale variation in meiotic recombination in Mimulus inferred from population shotgun sequencing.</title>
        <authorList>
            <person name="Hellsten U."/>
            <person name="Wright K.M."/>
            <person name="Jenkins J."/>
            <person name="Shu S."/>
            <person name="Yuan Y."/>
            <person name="Wessler S.R."/>
            <person name="Schmutz J."/>
            <person name="Willis J.H."/>
            <person name="Rokhsar D.S."/>
        </authorList>
    </citation>
    <scope>NUCLEOTIDE SEQUENCE [LARGE SCALE GENOMIC DNA]</scope>
    <source>
        <strain evidence="3">cv. DUN x IM62</strain>
    </source>
</reference>
<dbReference type="eggNOG" id="ENOG502QPWS">
    <property type="taxonomic scope" value="Eukaryota"/>
</dbReference>
<dbReference type="KEGG" id="egt:105967499"/>
<dbReference type="OrthoDB" id="1934322at2759"/>
<feature type="transmembrane region" description="Helical" evidence="1">
    <location>
        <begin position="162"/>
        <end position="192"/>
    </location>
</feature>
<evidence type="ECO:0008006" key="4">
    <source>
        <dbReference type="Google" id="ProtNLM"/>
    </source>
</evidence>
<feature type="transmembrane region" description="Helical" evidence="1">
    <location>
        <begin position="213"/>
        <end position="233"/>
    </location>
</feature>
<keyword evidence="1" id="KW-1133">Transmembrane helix</keyword>
<feature type="transmembrane region" description="Helical" evidence="1">
    <location>
        <begin position="123"/>
        <end position="150"/>
    </location>
</feature>
<protein>
    <recommendedName>
        <fullName evidence="4">Glycerophosphoryl diester phosphodiesterase membrane domain-containing protein</fullName>
    </recommendedName>
</protein>
<evidence type="ECO:0000313" key="3">
    <source>
        <dbReference type="Proteomes" id="UP000030748"/>
    </source>
</evidence>
<feature type="transmembrane region" description="Helical" evidence="1">
    <location>
        <begin position="69"/>
        <end position="89"/>
    </location>
</feature>
<accession>A0A022QLH4</accession>